<dbReference type="InterPro" id="IPR036680">
    <property type="entry name" value="SPOR-like_sf"/>
</dbReference>
<feature type="region of interest" description="Disordered" evidence="1">
    <location>
        <begin position="259"/>
        <end position="281"/>
    </location>
</feature>
<dbReference type="InterPro" id="IPR011990">
    <property type="entry name" value="TPR-like_helical_dom_sf"/>
</dbReference>
<accession>D8JYK5</accession>
<dbReference type="KEGG" id="hdn:Hden_1650"/>
<name>D8JYK5_HYPDA</name>
<dbReference type="SUPFAM" id="SSF48452">
    <property type="entry name" value="TPR-like"/>
    <property type="match status" value="1"/>
</dbReference>
<dbReference type="EMBL" id="CP002083">
    <property type="protein sequence ID" value="ADJ23457.1"/>
    <property type="molecule type" value="Genomic_DNA"/>
</dbReference>
<sequence precursor="true">MRLKSSGMGKETHMTQVRKLVRGTGFAAVAGLCAFAFAAIGSPSIASAKKAKAAASQSGSQGGDDSKLSPEEQKKKASRQAYDAGLKDFANGRYQPAIEQLSNALTTGGLSSPEMAKALYTRGVAYRKQKQPGQAISDLTSALWLKNGLSAADRNTATAERAEAYKMAGIQDTGKGPERVVGTPITASTTPAAPAATPASGPNAGSAGLSAAAIAQAAANNGSGDASGGPVSRQDPSSSAAQDAARARAAYAPVNSLASSSVTSSPAPAPQTTASAPAQSGSFGSGVTGFFSNMFGGSSAAPAEAQAPSGVTTASTGAVAETSSWTNATVVNEGGAAKSGGKSQKVAAVSPKPAVATKGKYKIHIAAVRSRAEADALAQQLVAQHGADLANHVPTVDEAVIGSMGTFYRVRINGYASQEEPRGLCDKLRSSGLDCLVVTN</sequence>
<feature type="compositionally biased region" description="Low complexity" evidence="1">
    <location>
        <begin position="182"/>
        <end position="207"/>
    </location>
</feature>
<dbReference type="AlphaFoldDB" id="D8JYK5"/>
<dbReference type="STRING" id="582899.Hden_1650"/>
<reference evidence="4" key="1">
    <citation type="journal article" date="2011" name="J. Bacteriol.">
        <title>Genome sequences of eight morphologically diverse alphaproteobacteria.</title>
        <authorList>
            <consortium name="US DOE Joint Genome Institute"/>
            <person name="Brown P.J."/>
            <person name="Kysela D.T."/>
            <person name="Buechlein A."/>
            <person name="Hemmerich C."/>
            <person name="Brun Y.V."/>
        </authorList>
    </citation>
    <scope>NUCLEOTIDE SEQUENCE [LARGE SCALE GENOMIC DNA]</scope>
    <source>
        <strain evidence="4">ATCC 51888 / DSM 1869 / NCIB 11706 / TK 0415</strain>
    </source>
</reference>
<organism evidence="3 4">
    <name type="scientific">Hyphomicrobium denitrificans (strain ATCC 51888 / DSM 1869 / NCIMB 11706 / TK 0415)</name>
    <dbReference type="NCBI Taxonomy" id="582899"/>
    <lineage>
        <taxon>Bacteria</taxon>
        <taxon>Pseudomonadati</taxon>
        <taxon>Pseudomonadota</taxon>
        <taxon>Alphaproteobacteria</taxon>
        <taxon>Hyphomicrobiales</taxon>
        <taxon>Hyphomicrobiaceae</taxon>
        <taxon>Hyphomicrobium</taxon>
    </lineage>
</organism>
<protein>
    <submittedName>
        <fullName evidence="3">Sporulation domain protein</fullName>
    </submittedName>
</protein>
<dbReference type="SUPFAM" id="SSF110997">
    <property type="entry name" value="Sporulation related repeat"/>
    <property type="match status" value="1"/>
</dbReference>
<feature type="compositionally biased region" description="Basic and acidic residues" evidence="1">
    <location>
        <begin position="64"/>
        <end position="75"/>
    </location>
</feature>
<proteinExistence type="predicted"/>
<dbReference type="InterPro" id="IPR007730">
    <property type="entry name" value="SPOR-like_dom"/>
</dbReference>
<keyword evidence="4" id="KW-1185">Reference proteome</keyword>
<dbReference type="PROSITE" id="PS51724">
    <property type="entry name" value="SPOR"/>
    <property type="match status" value="1"/>
</dbReference>
<dbReference type="Pfam" id="PF05036">
    <property type="entry name" value="SPOR"/>
    <property type="match status" value="1"/>
</dbReference>
<evidence type="ECO:0000259" key="2">
    <source>
        <dbReference type="PROSITE" id="PS51724"/>
    </source>
</evidence>
<dbReference type="Gene3D" id="3.30.70.1070">
    <property type="entry name" value="Sporulation related repeat"/>
    <property type="match status" value="1"/>
</dbReference>
<dbReference type="GO" id="GO:0042834">
    <property type="term" value="F:peptidoglycan binding"/>
    <property type="evidence" value="ECO:0007669"/>
    <property type="project" value="InterPro"/>
</dbReference>
<evidence type="ECO:0000256" key="1">
    <source>
        <dbReference type="SAM" id="MobiDB-lite"/>
    </source>
</evidence>
<dbReference type="Gene3D" id="1.25.40.10">
    <property type="entry name" value="Tetratricopeptide repeat domain"/>
    <property type="match status" value="1"/>
</dbReference>
<feature type="region of interest" description="Disordered" evidence="1">
    <location>
        <begin position="220"/>
        <end position="247"/>
    </location>
</feature>
<feature type="region of interest" description="Disordered" evidence="1">
    <location>
        <begin position="56"/>
        <end position="80"/>
    </location>
</feature>
<evidence type="ECO:0000313" key="4">
    <source>
        <dbReference type="Proteomes" id="UP000002033"/>
    </source>
</evidence>
<gene>
    <name evidence="3" type="ordered locus">Hden_1650</name>
</gene>
<feature type="region of interest" description="Disordered" evidence="1">
    <location>
        <begin position="171"/>
        <end position="207"/>
    </location>
</feature>
<dbReference type="Proteomes" id="UP000002033">
    <property type="component" value="Chromosome"/>
</dbReference>
<feature type="domain" description="SPOR" evidence="2">
    <location>
        <begin position="355"/>
        <end position="440"/>
    </location>
</feature>
<dbReference type="HOGENOM" id="CLU_625260_0_0_5"/>
<evidence type="ECO:0000313" key="3">
    <source>
        <dbReference type="EMBL" id="ADJ23457.1"/>
    </source>
</evidence>